<dbReference type="KEGG" id="mtun:MTUNDRAET4_4133"/>
<dbReference type="NCBIfam" id="NF045485">
    <property type="entry name" value="FPPsyn"/>
    <property type="match status" value="1"/>
</dbReference>
<dbReference type="PANTHER" id="PTHR43281">
    <property type="entry name" value="FARNESYL DIPHOSPHATE SYNTHASE"/>
    <property type="match status" value="1"/>
</dbReference>
<dbReference type="AlphaFoldDB" id="A0A4V6IN86"/>
<keyword evidence="5" id="KW-0460">Magnesium</keyword>
<evidence type="ECO:0000313" key="9">
    <source>
        <dbReference type="EMBL" id="VFU11014.1"/>
    </source>
</evidence>
<keyword evidence="4" id="KW-0479">Metal-binding</keyword>
<evidence type="ECO:0000256" key="5">
    <source>
        <dbReference type="ARBA" id="ARBA00022842"/>
    </source>
</evidence>
<proteinExistence type="inferred from homology"/>
<dbReference type="Pfam" id="PF00348">
    <property type="entry name" value="polyprenyl_synt"/>
    <property type="match status" value="1"/>
</dbReference>
<accession>A0A4V6IN86</accession>
<dbReference type="GO" id="GO:0005737">
    <property type="term" value="C:cytoplasm"/>
    <property type="evidence" value="ECO:0007669"/>
    <property type="project" value="UniProtKB-ARBA"/>
</dbReference>
<dbReference type="PANTHER" id="PTHR43281:SF1">
    <property type="entry name" value="FARNESYL DIPHOSPHATE SYNTHASE"/>
    <property type="match status" value="1"/>
</dbReference>
<dbReference type="SFLD" id="SFLDS00005">
    <property type="entry name" value="Isoprenoid_Synthase_Type_I"/>
    <property type="match status" value="1"/>
</dbReference>
<dbReference type="SFLD" id="SFLDG01017">
    <property type="entry name" value="Polyprenyl_Transferase_Like"/>
    <property type="match status" value="1"/>
</dbReference>
<evidence type="ECO:0000256" key="3">
    <source>
        <dbReference type="ARBA" id="ARBA00022679"/>
    </source>
</evidence>
<protein>
    <recommendedName>
        <fullName evidence="7">Probable farnesyl diphosphate synthase</fullName>
    </recommendedName>
</protein>
<keyword evidence="6" id="KW-0414">Isoprene biosynthesis</keyword>
<evidence type="ECO:0000256" key="8">
    <source>
        <dbReference type="RuleBase" id="RU004466"/>
    </source>
</evidence>
<dbReference type="PROSITE" id="PS00444">
    <property type="entry name" value="POLYPRENYL_SYNTHASE_2"/>
    <property type="match status" value="1"/>
</dbReference>
<dbReference type="EMBL" id="LR536450">
    <property type="protein sequence ID" value="VFU11014.1"/>
    <property type="molecule type" value="Genomic_DNA"/>
</dbReference>
<evidence type="ECO:0000256" key="7">
    <source>
        <dbReference type="ARBA" id="ARBA00069024"/>
    </source>
</evidence>
<comment type="similarity">
    <text evidence="2 8">Belongs to the FPP/GGPP synthase family.</text>
</comment>
<dbReference type="GO" id="GO:0016114">
    <property type="term" value="P:terpenoid biosynthetic process"/>
    <property type="evidence" value="ECO:0007669"/>
    <property type="project" value="UniProtKB-ARBA"/>
</dbReference>
<dbReference type="InterPro" id="IPR008949">
    <property type="entry name" value="Isoprenoid_synthase_dom_sf"/>
</dbReference>
<dbReference type="Gene3D" id="1.10.600.10">
    <property type="entry name" value="Farnesyl Diphosphate Synthase"/>
    <property type="match status" value="1"/>
</dbReference>
<dbReference type="InterPro" id="IPR033749">
    <property type="entry name" value="Polyprenyl_synt_CS"/>
</dbReference>
<evidence type="ECO:0000256" key="4">
    <source>
        <dbReference type="ARBA" id="ARBA00022723"/>
    </source>
</evidence>
<dbReference type="InterPro" id="IPR000092">
    <property type="entry name" value="Polyprenyl_synt"/>
</dbReference>
<dbReference type="Proteomes" id="UP000294360">
    <property type="component" value="Chromosome"/>
</dbReference>
<reference evidence="9 10" key="1">
    <citation type="submission" date="2019-03" db="EMBL/GenBank/DDBJ databases">
        <authorList>
            <person name="Kox A.R. M."/>
        </authorList>
    </citation>
    <scope>NUCLEOTIDE SEQUENCE [LARGE SCALE GENOMIC DNA]</scope>
    <source>
        <strain evidence="9">MTUNDRAET4 annotated genome</strain>
    </source>
</reference>
<evidence type="ECO:0000256" key="2">
    <source>
        <dbReference type="ARBA" id="ARBA00006706"/>
    </source>
</evidence>
<dbReference type="FunFam" id="1.10.600.10:FF:000001">
    <property type="entry name" value="Geranylgeranyl diphosphate synthase"/>
    <property type="match status" value="1"/>
</dbReference>
<name>A0A4V6IN86_METTU</name>
<dbReference type="GO" id="GO:0046872">
    <property type="term" value="F:metal ion binding"/>
    <property type="evidence" value="ECO:0007669"/>
    <property type="project" value="UniProtKB-KW"/>
</dbReference>
<evidence type="ECO:0000313" key="10">
    <source>
        <dbReference type="Proteomes" id="UP000294360"/>
    </source>
</evidence>
<dbReference type="SUPFAM" id="SSF48576">
    <property type="entry name" value="Terpenoid synthases"/>
    <property type="match status" value="1"/>
</dbReference>
<keyword evidence="3 8" id="KW-0808">Transferase</keyword>
<comment type="cofactor">
    <cofactor evidence="1">
        <name>Mg(2+)</name>
        <dbReference type="ChEBI" id="CHEBI:18420"/>
    </cofactor>
</comment>
<sequence length="329" mass="34776">MVWRDWFGGVRPAGEWDEATMTEGAAAEFETRLKTVAEGAEDILDRLLGAATLPGEIARPARLLDAIRYSTLGGGKRLRPFLLVETARLFGVEGEGVFRAAAAVEMIHCYSLVHDDLPALDNDDLRRGRPTTHKAYDEATAILVGDGLLTYAFDVIADPATHQDAAIRAGLVLELARAAGFGGMIGGQVLDLEAEQSQAAHTTEAVIRLQSMKTGALLHFSVIAGAIIGKADARARAALSAYGLALGAAFQVADDILDVEADEAVLGKRAGKDAGRNKATLVAALGLEGARERRDRLAAEAIAALDCFSQGADAMILKEAARFVARRAS</sequence>
<dbReference type="InterPro" id="IPR053378">
    <property type="entry name" value="Prenyl_diphosphate_synthase"/>
</dbReference>
<evidence type="ECO:0000256" key="6">
    <source>
        <dbReference type="ARBA" id="ARBA00023229"/>
    </source>
</evidence>
<evidence type="ECO:0000256" key="1">
    <source>
        <dbReference type="ARBA" id="ARBA00001946"/>
    </source>
</evidence>
<dbReference type="GO" id="GO:0004659">
    <property type="term" value="F:prenyltransferase activity"/>
    <property type="evidence" value="ECO:0007669"/>
    <property type="project" value="InterPro"/>
</dbReference>
<organism evidence="9 10">
    <name type="scientific">Methylocella tundrae</name>
    <dbReference type="NCBI Taxonomy" id="227605"/>
    <lineage>
        <taxon>Bacteria</taxon>
        <taxon>Pseudomonadati</taxon>
        <taxon>Pseudomonadota</taxon>
        <taxon>Alphaproteobacteria</taxon>
        <taxon>Hyphomicrobiales</taxon>
        <taxon>Beijerinckiaceae</taxon>
        <taxon>Methylocella</taxon>
    </lineage>
</organism>
<dbReference type="CDD" id="cd00685">
    <property type="entry name" value="Trans_IPPS_HT"/>
    <property type="match status" value="1"/>
</dbReference>
<dbReference type="PROSITE" id="PS00723">
    <property type="entry name" value="POLYPRENYL_SYNTHASE_1"/>
    <property type="match status" value="1"/>
</dbReference>
<gene>
    <name evidence="9" type="ORF">MTUNDRAET4_4133</name>
</gene>